<gene>
    <name evidence="2" type="ORF">Pcinc_016677</name>
</gene>
<dbReference type="InterPro" id="IPR036397">
    <property type="entry name" value="RNaseH_sf"/>
</dbReference>
<evidence type="ECO:0000313" key="3">
    <source>
        <dbReference type="Proteomes" id="UP001286313"/>
    </source>
</evidence>
<dbReference type="AlphaFoldDB" id="A0AAE1FQW2"/>
<evidence type="ECO:0000313" key="2">
    <source>
        <dbReference type="EMBL" id="KAK3878730.1"/>
    </source>
</evidence>
<dbReference type="SUPFAM" id="SSF53098">
    <property type="entry name" value="Ribonuclease H-like"/>
    <property type="match status" value="1"/>
</dbReference>
<dbReference type="GO" id="GO:0015074">
    <property type="term" value="P:DNA integration"/>
    <property type="evidence" value="ECO:0007669"/>
    <property type="project" value="InterPro"/>
</dbReference>
<dbReference type="GO" id="GO:0003676">
    <property type="term" value="F:nucleic acid binding"/>
    <property type="evidence" value="ECO:0007669"/>
    <property type="project" value="InterPro"/>
</dbReference>
<dbReference type="Proteomes" id="UP001286313">
    <property type="component" value="Unassembled WGS sequence"/>
</dbReference>
<dbReference type="PANTHER" id="PTHR47331">
    <property type="entry name" value="PHD-TYPE DOMAIN-CONTAINING PROTEIN"/>
    <property type="match status" value="1"/>
</dbReference>
<evidence type="ECO:0000259" key="1">
    <source>
        <dbReference type="PROSITE" id="PS50994"/>
    </source>
</evidence>
<accession>A0AAE1FQW2</accession>
<keyword evidence="3" id="KW-1185">Reference proteome</keyword>
<dbReference type="EMBL" id="JAWQEG010001525">
    <property type="protein sequence ID" value="KAK3878730.1"/>
    <property type="molecule type" value="Genomic_DNA"/>
</dbReference>
<reference evidence="2" key="1">
    <citation type="submission" date="2023-10" db="EMBL/GenBank/DDBJ databases">
        <title>Genome assemblies of two species of porcelain crab, Petrolisthes cinctipes and Petrolisthes manimaculis (Anomura: Porcellanidae).</title>
        <authorList>
            <person name="Angst P."/>
        </authorList>
    </citation>
    <scope>NUCLEOTIDE SEQUENCE</scope>
    <source>
        <strain evidence="2">PB745_01</strain>
        <tissue evidence="2">Gill</tissue>
    </source>
</reference>
<dbReference type="InterPro" id="IPR001584">
    <property type="entry name" value="Integrase_cat-core"/>
</dbReference>
<name>A0AAE1FQW2_PETCI</name>
<dbReference type="Gene3D" id="3.30.420.10">
    <property type="entry name" value="Ribonuclease H-like superfamily/Ribonuclease H"/>
    <property type="match status" value="1"/>
</dbReference>
<comment type="caution">
    <text evidence="2">The sequence shown here is derived from an EMBL/GenBank/DDBJ whole genome shotgun (WGS) entry which is preliminary data.</text>
</comment>
<dbReference type="PROSITE" id="PS50994">
    <property type="entry name" value="INTEGRASE"/>
    <property type="match status" value="1"/>
</dbReference>
<dbReference type="PANTHER" id="PTHR47331:SF1">
    <property type="entry name" value="GAG-LIKE PROTEIN"/>
    <property type="match status" value="1"/>
</dbReference>
<proteinExistence type="predicted"/>
<feature type="domain" description="Integrase catalytic" evidence="1">
    <location>
        <begin position="161"/>
        <end position="348"/>
    </location>
</feature>
<dbReference type="InterPro" id="IPR012337">
    <property type="entry name" value="RNaseH-like_sf"/>
</dbReference>
<organism evidence="2 3">
    <name type="scientific">Petrolisthes cinctipes</name>
    <name type="common">Flat porcelain crab</name>
    <dbReference type="NCBI Taxonomy" id="88211"/>
    <lineage>
        <taxon>Eukaryota</taxon>
        <taxon>Metazoa</taxon>
        <taxon>Ecdysozoa</taxon>
        <taxon>Arthropoda</taxon>
        <taxon>Crustacea</taxon>
        <taxon>Multicrustacea</taxon>
        <taxon>Malacostraca</taxon>
        <taxon>Eumalacostraca</taxon>
        <taxon>Eucarida</taxon>
        <taxon>Decapoda</taxon>
        <taxon>Pleocyemata</taxon>
        <taxon>Anomura</taxon>
        <taxon>Galatheoidea</taxon>
        <taxon>Porcellanidae</taxon>
        <taxon>Petrolisthes</taxon>
    </lineage>
</organism>
<sequence>MMAKSRLAPLKGATIPRLELAGALEASTEKRFQTYVANRVTKILEHTTPTQWRYVPTTENPGDDASRGMTADDLVNNKRWSKGPSFLYQHRLRQILCKKLHHKGPLVADELRAAEEAIIRHAKFFFLNDKKNQLDKLNPKRKLRGKTKIRQIASLPESRVTPFEPPFSRVGVDYFGPFMVKRARSEVKRYGCIFTCFSIRAVHIEMAHTLNTDSFINALERFMARRGEPKEIWSDNGTNFVGAQKDLRNAIQDWNQNQIHEHLLKKEITWKFNPPGASHMGGVWERQIWTIRAVLAGVVKQQIMDDETLVTLMTVVEGIVNSRPITKLSDDPRDDRPLTPNHLLMLRSGPVLPVGRFESRDMYRRRWKQAQYLADVFWQRVSPYFTRTSKMAKNKNLILESVTWC</sequence>
<protein>
    <recommendedName>
        <fullName evidence="1">Integrase catalytic domain-containing protein</fullName>
    </recommendedName>
</protein>